<gene>
    <name evidence="1" type="ORF">GCM10023144_36990</name>
</gene>
<dbReference type="EMBL" id="BAABFO010000021">
    <property type="protein sequence ID" value="GAA4339119.1"/>
    <property type="molecule type" value="Genomic_DNA"/>
</dbReference>
<dbReference type="Proteomes" id="UP001501671">
    <property type="component" value="Unassembled WGS sequence"/>
</dbReference>
<protein>
    <submittedName>
        <fullName evidence="1">Uncharacterized protein</fullName>
    </submittedName>
</protein>
<evidence type="ECO:0000313" key="1">
    <source>
        <dbReference type="EMBL" id="GAA4339119.1"/>
    </source>
</evidence>
<organism evidence="1 2">
    <name type="scientific">Pigmentiphaga soli</name>
    <dbReference type="NCBI Taxonomy" id="1007095"/>
    <lineage>
        <taxon>Bacteria</taxon>
        <taxon>Pseudomonadati</taxon>
        <taxon>Pseudomonadota</taxon>
        <taxon>Betaproteobacteria</taxon>
        <taxon>Burkholderiales</taxon>
        <taxon>Alcaligenaceae</taxon>
        <taxon>Pigmentiphaga</taxon>
    </lineage>
</organism>
<keyword evidence="2" id="KW-1185">Reference proteome</keyword>
<name>A0ABP8HH36_9BURK</name>
<proteinExistence type="predicted"/>
<dbReference type="RefSeq" id="WP_345251360.1">
    <property type="nucleotide sequence ID" value="NZ_BAABFO010000021.1"/>
</dbReference>
<comment type="caution">
    <text evidence="1">The sequence shown here is derived from an EMBL/GenBank/DDBJ whole genome shotgun (WGS) entry which is preliminary data.</text>
</comment>
<accession>A0ABP8HH36</accession>
<evidence type="ECO:0000313" key="2">
    <source>
        <dbReference type="Proteomes" id="UP001501671"/>
    </source>
</evidence>
<reference evidence="2" key="1">
    <citation type="journal article" date="2019" name="Int. J. Syst. Evol. Microbiol.">
        <title>The Global Catalogue of Microorganisms (GCM) 10K type strain sequencing project: providing services to taxonomists for standard genome sequencing and annotation.</title>
        <authorList>
            <consortium name="The Broad Institute Genomics Platform"/>
            <consortium name="The Broad Institute Genome Sequencing Center for Infectious Disease"/>
            <person name="Wu L."/>
            <person name="Ma J."/>
        </authorList>
    </citation>
    <scope>NUCLEOTIDE SEQUENCE [LARGE SCALE GENOMIC DNA]</scope>
    <source>
        <strain evidence="2">JCM 17666</strain>
    </source>
</reference>
<sequence length="109" mass="12161">MNFTDLIQRFAAQNPGTDSFLKVKEGTLALISSDAEHAGPYFLIYGFARSYVLLYEDQAIEPAFAEAAKKQLLQYMTRLEDAFRSGSAAEILAAMNWIVIDYGHSGKIF</sequence>